<keyword evidence="2" id="KW-1185">Reference proteome</keyword>
<dbReference type="GeneID" id="18938313"/>
<dbReference type="Proteomes" id="UP000019700">
    <property type="component" value="Genome"/>
</dbReference>
<organism evidence="1 2">
    <name type="scientific">Microbacterium phage vB_MoxS-ISF9</name>
    <dbReference type="NCBI Taxonomy" id="1458670"/>
    <lineage>
        <taxon>Viruses</taxon>
        <taxon>Duplodnaviria</taxon>
        <taxon>Heunggongvirae</taxon>
        <taxon>Uroviricota</taxon>
        <taxon>Caudoviricetes</taxon>
        <taxon>Farahnazvirus</taxon>
        <taxon>Farahnazvirus ISF9</taxon>
    </lineage>
</organism>
<dbReference type="EMBL" id="KJ173786">
    <property type="protein sequence ID" value="AHL18472.1"/>
    <property type="molecule type" value="Genomic_DNA"/>
</dbReference>
<gene>
    <name evidence="1" type="ORF">ISF9_002</name>
</gene>
<protein>
    <submittedName>
        <fullName evidence="1">Uncharacterized protein</fullName>
    </submittedName>
</protein>
<evidence type="ECO:0000313" key="2">
    <source>
        <dbReference type="Proteomes" id="UP000019700"/>
    </source>
</evidence>
<name>W8P061_9CAUD</name>
<accession>W8P061</accession>
<sequence>MSVDGRLFIWPKGRTAKVEAVQQVVLGLGLPYAVKPFWYQAGVSVGAERVLVLEDGFENSPIVDYIRPLKKEQVEEAVRWALGLTESRGGRRYIDTMKRIFGDGLVERTGEGDEYGE</sequence>
<dbReference type="RefSeq" id="YP_009021447.1">
    <property type="nucleotide sequence ID" value="NC_023859.1"/>
</dbReference>
<evidence type="ECO:0000313" key="1">
    <source>
        <dbReference type="EMBL" id="AHL18472.1"/>
    </source>
</evidence>
<reference evidence="1 2" key="1">
    <citation type="journal article" date="2014" name="Arch. Virol.">
        <title>Complete genome sequence of a novel phage, vB_MoxS-ISF9, infecting methylotrophic Microbacterium: first report of a virulent Microbacterium phage.</title>
        <authorList>
            <person name="Zamani I."/>
            <person name="Bouzari M."/>
            <person name="Emtiazi G."/>
            <person name="Ghasemi S.M."/>
            <person name="Chang H.I."/>
        </authorList>
    </citation>
    <scope>NUCLEOTIDE SEQUENCE [LARGE SCALE GENOMIC DNA]</scope>
</reference>
<proteinExistence type="predicted"/>
<dbReference type="KEGG" id="vg:18938313"/>